<accession>A0A8H6RCK9</accession>
<feature type="compositionally biased region" description="Basic and acidic residues" evidence="1">
    <location>
        <begin position="279"/>
        <end position="296"/>
    </location>
</feature>
<sequence>MNQDLGQSIWSISAPATSGNENARPTQPTGAAPTAPKHFAFNTSTATNNNVDTTSSTTRGRAIPTHVQGAAREPSPALSTSSATSSRADAAIADMSNAAPRGPLLFNPQQAKLLRSDPDWQETPPAAPLPQATARDDDNVGGEAKAPKIESTVNSTSTSIAANPAVTLRQPTSSSSSSSSGDKLVAAMKAKMIQMAEAEDQAKKTNVETPAAPPAASGPSTLTTAAAPVLPPPPAFIATKPATAETSGVDWKADIMTKAAAVEKKVEPDYIPPHKRVKAASEKPAEPLKTEPKVQPKVEPKAEIMVEPKIEPKAEPKAEIKTEIKTEPKLEPFAAASKPTYTPEPTAMPTPAASPASSGDAAYFKRLADFEAVAKQNPARAAMKWDELQEENTILQELITFQQEYEALAAKRVEMNAKIDSAMASKKECIARCLNMLSIFKKMRIEEEQQAKEHEAKLKGLKQEE</sequence>
<dbReference type="OrthoDB" id="3650864at2759"/>
<evidence type="ECO:0000313" key="2">
    <source>
        <dbReference type="EMBL" id="KAF7188636.1"/>
    </source>
</evidence>
<dbReference type="EMBL" id="JABCIY010000209">
    <property type="protein sequence ID" value="KAF7188636.1"/>
    <property type="molecule type" value="Genomic_DNA"/>
</dbReference>
<feature type="compositionally biased region" description="Polar residues" evidence="1">
    <location>
        <begin position="151"/>
        <end position="161"/>
    </location>
</feature>
<gene>
    <name evidence="2" type="ORF">HII31_10298</name>
</gene>
<feature type="compositionally biased region" description="Low complexity" evidence="1">
    <location>
        <begin position="214"/>
        <end position="228"/>
    </location>
</feature>
<name>A0A8H6RCK9_9PEZI</name>
<feature type="region of interest" description="Disordered" evidence="1">
    <location>
        <begin position="272"/>
        <end position="296"/>
    </location>
</feature>
<evidence type="ECO:0000313" key="3">
    <source>
        <dbReference type="Proteomes" id="UP000660729"/>
    </source>
</evidence>
<feature type="compositionally biased region" description="Low complexity" evidence="1">
    <location>
        <begin position="339"/>
        <end position="358"/>
    </location>
</feature>
<keyword evidence="3" id="KW-1185">Reference proteome</keyword>
<comment type="caution">
    <text evidence="2">The sequence shown here is derived from an EMBL/GenBank/DDBJ whole genome shotgun (WGS) entry which is preliminary data.</text>
</comment>
<feature type="compositionally biased region" description="Low complexity" evidence="1">
    <location>
        <begin position="74"/>
        <end position="99"/>
    </location>
</feature>
<feature type="compositionally biased region" description="Low complexity" evidence="1">
    <location>
        <begin position="23"/>
        <end position="58"/>
    </location>
</feature>
<reference evidence="2" key="1">
    <citation type="submission" date="2020-04" db="EMBL/GenBank/DDBJ databases">
        <title>Draft genome resource of the tomato pathogen Pseudocercospora fuligena.</title>
        <authorList>
            <person name="Zaccaron A."/>
        </authorList>
    </citation>
    <scope>NUCLEOTIDE SEQUENCE</scope>
    <source>
        <strain evidence="2">PF001</strain>
    </source>
</reference>
<feature type="region of interest" description="Disordered" evidence="1">
    <location>
        <begin position="338"/>
        <end position="358"/>
    </location>
</feature>
<dbReference type="Proteomes" id="UP000660729">
    <property type="component" value="Unassembled WGS sequence"/>
</dbReference>
<evidence type="ECO:0000256" key="1">
    <source>
        <dbReference type="SAM" id="MobiDB-lite"/>
    </source>
</evidence>
<protein>
    <submittedName>
        <fullName evidence="2">Uncharacterized protein</fullName>
    </submittedName>
</protein>
<dbReference type="AlphaFoldDB" id="A0A8H6RCK9"/>
<proteinExistence type="predicted"/>
<feature type="compositionally biased region" description="Polar residues" evidence="1">
    <location>
        <begin position="1"/>
        <end position="21"/>
    </location>
</feature>
<feature type="region of interest" description="Disordered" evidence="1">
    <location>
        <begin position="1"/>
        <end position="183"/>
    </location>
</feature>
<organism evidence="2 3">
    <name type="scientific">Pseudocercospora fuligena</name>
    <dbReference type="NCBI Taxonomy" id="685502"/>
    <lineage>
        <taxon>Eukaryota</taxon>
        <taxon>Fungi</taxon>
        <taxon>Dikarya</taxon>
        <taxon>Ascomycota</taxon>
        <taxon>Pezizomycotina</taxon>
        <taxon>Dothideomycetes</taxon>
        <taxon>Dothideomycetidae</taxon>
        <taxon>Mycosphaerellales</taxon>
        <taxon>Mycosphaerellaceae</taxon>
        <taxon>Pseudocercospora</taxon>
    </lineage>
</organism>
<feature type="region of interest" description="Disordered" evidence="1">
    <location>
        <begin position="196"/>
        <end position="228"/>
    </location>
</feature>